<feature type="active site" evidence="3 4">
    <location>
        <position position="262"/>
    </location>
</feature>
<dbReference type="PANTHER" id="PTHR42872">
    <property type="entry name" value="PROTEIN-GLUTAMATE METHYLESTERASE/PROTEIN-GLUTAMINE GLUTAMINASE"/>
    <property type="match status" value="1"/>
</dbReference>
<evidence type="ECO:0000256" key="3">
    <source>
        <dbReference type="HAMAP-Rule" id="MF_00099"/>
    </source>
</evidence>
<comment type="catalytic activity">
    <reaction evidence="3">
        <text>L-glutaminyl-[protein] + H2O = L-glutamyl-[protein] + NH4(+)</text>
        <dbReference type="Rhea" id="RHEA:16441"/>
        <dbReference type="Rhea" id="RHEA-COMP:10207"/>
        <dbReference type="Rhea" id="RHEA-COMP:10208"/>
        <dbReference type="ChEBI" id="CHEBI:15377"/>
        <dbReference type="ChEBI" id="CHEBI:28938"/>
        <dbReference type="ChEBI" id="CHEBI:29973"/>
        <dbReference type="ChEBI" id="CHEBI:30011"/>
        <dbReference type="EC" id="3.5.1.44"/>
    </reaction>
</comment>
<dbReference type="GeneID" id="95405634"/>
<comment type="caution">
    <text evidence="9">The sequence shown here is derived from an EMBL/GenBank/DDBJ whole genome shotgun (WGS) entry which is preliminary data.</text>
</comment>
<evidence type="ECO:0000256" key="1">
    <source>
        <dbReference type="ARBA" id="ARBA00022801"/>
    </source>
</evidence>
<dbReference type="RefSeq" id="WP_007128735.1">
    <property type="nucleotide sequence ID" value="NZ_BOSA01000014.1"/>
</dbReference>
<evidence type="ECO:0000256" key="2">
    <source>
        <dbReference type="ARBA" id="ARBA00048267"/>
    </source>
</evidence>
<comment type="subcellular location">
    <subcellularLocation>
        <location evidence="3">Cytoplasm</location>
    </subcellularLocation>
</comment>
<comment type="PTM">
    <text evidence="3">Phosphorylated by CheA. Phosphorylation of the N-terminal regulatory domain activates the methylesterase activity.</text>
</comment>
<dbReference type="InterPro" id="IPR008248">
    <property type="entry name" value="CheB-like"/>
</dbReference>
<dbReference type="CDD" id="cd16432">
    <property type="entry name" value="CheB_Rec"/>
    <property type="match status" value="1"/>
</dbReference>
<dbReference type="EC" id="3.1.1.61" evidence="3"/>
<proteinExistence type="inferred from homology"/>
<dbReference type="SMART" id="SM00448">
    <property type="entry name" value="REC"/>
    <property type="match status" value="1"/>
</dbReference>
<keyword evidence="3 5" id="KW-0597">Phosphoprotein</keyword>
<feature type="compositionally biased region" description="Basic and acidic residues" evidence="6">
    <location>
        <begin position="214"/>
        <end position="230"/>
    </location>
</feature>
<evidence type="ECO:0000256" key="6">
    <source>
        <dbReference type="SAM" id="MobiDB-lite"/>
    </source>
</evidence>
<dbReference type="SUPFAM" id="SSF52738">
    <property type="entry name" value="Methylesterase CheB, C-terminal domain"/>
    <property type="match status" value="1"/>
</dbReference>
<dbReference type="InterPro" id="IPR000673">
    <property type="entry name" value="Sig_transdc_resp-reg_Me-estase"/>
</dbReference>
<dbReference type="SUPFAM" id="SSF52172">
    <property type="entry name" value="CheY-like"/>
    <property type="match status" value="1"/>
</dbReference>
<evidence type="ECO:0000256" key="4">
    <source>
        <dbReference type="PROSITE-ProRule" id="PRU00050"/>
    </source>
</evidence>
<feature type="compositionally biased region" description="Low complexity" evidence="6">
    <location>
        <begin position="148"/>
        <end position="160"/>
    </location>
</feature>
<dbReference type="PROSITE" id="PS50110">
    <property type="entry name" value="RESPONSE_REGULATORY"/>
    <property type="match status" value="1"/>
</dbReference>
<dbReference type="GO" id="GO:0008984">
    <property type="term" value="F:protein-glutamate methylesterase activity"/>
    <property type="evidence" value="ECO:0007669"/>
    <property type="project" value="UniProtKB-EC"/>
</dbReference>
<dbReference type="InterPro" id="IPR001789">
    <property type="entry name" value="Sig_transdc_resp-reg_receiver"/>
</dbReference>
<dbReference type="EMBL" id="JAGGKI010000009">
    <property type="protein sequence ID" value="MBP1894593.1"/>
    <property type="molecule type" value="Genomic_DNA"/>
</dbReference>
<dbReference type="InterPro" id="IPR035909">
    <property type="entry name" value="CheB_C"/>
</dbReference>
<dbReference type="Gene3D" id="3.40.50.2300">
    <property type="match status" value="1"/>
</dbReference>
<keyword evidence="3 4" id="KW-0145">Chemotaxis</keyword>
<evidence type="ECO:0000259" key="8">
    <source>
        <dbReference type="PROSITE" id="PS50122"/>
    </source>
</evidence>
<feature type="domain" description="CheB-type methylesterase" evidence="8">
    <location>
        <begin position="250"/>
        <end position="445"/>
    </location>
</feature>
<feature type="active site" evidence="3 4">
    <location>
        <position position="386"/>
    </location>
</feature>
<comment type="function">
    <text evidence="3">Involved in chemotaxis. Part of a chemotaxis signal transduction system that modulates chemotaxis in response to various stimuli. Catalyzes the demethylation of specific methylglutamate residues introduced into the chemoreceptors (methyl-accepting chemotaxis proteins or MCP) by CheR. Also mediates the irreversible deamidation of specific glutamine residues to glutamic acid.</text>
</comment>
<comment type="similarity">
    <text evidence="3">Belongs to the CheB family.</text>
</comment>
<gene>
    <name evidence="3" type="primary">cheB</name>
    <name evidence="9" type="ORF">J2Z18_003698</name>
</gene>
<dbReference type="PROSITE" id="PS50122">
    <property type="entry name" value="CHEB"/>
    <property type="match status" value="1"/>
</dbReference>
<dbReference type="EC" id="3.5.1.44" evidence="3"/>
<evidence type="ECO:0000259" key="7">
    <source>
        <dbReference type="PROSITE" id="PS50110"/>
    </source>
</evidence>
<protein>
    <recommendedName>
        <fullName evidence="3">Protein-glutamate methylesterase/protein-glutamine glutaminase</fullName>
        <ecNumber evidence="3">3.1.1.61</ecNumber>
        <ecNumber evidence="3">3.5.1.44</ecNumber>
    </recommendedName>
</protein>
<organism evidence="9 10">
    <name type="scientific">Paenibacillus lactis</name>
    <dbReference type="NCBI Taxonomy" id="228574"/>
    <lineage>
        <taxon>Bacteria</taxon>
        <taxon>Bacillati</taxon>
        <taxon>Bacillota</taxon>
        <taxon>Bacilli</taxon>
        <taxon>Bacillales</taxon>
        <taxon>Paenibacillaceae</taxon>
        <taxon>Paenibacillus</taxon>
    </lineage>
</organism>
<evidence type="ECO:0000256" key="5">
    <source>
        <dbReference type="PROSITE-ProRule" id="PRU00169"/>
    </source>
</evidence>
<dbReference type="Pfam" id="PF00072">
    <property type="entry name" value="Response_reg"/>
    <property type="match status" value="1"/>
</dbReference>
<feature type="compositionally biased region" description="Basic and acidic residues" evidence="6">
    <location>
        <begin position="138"/>
        <end position="147"/>
    </location>
</feature>
<dbReference type="NCBIfam" id="NF001965">
    <property type="entry name" value="PRK00742.1"/>
    <property type="match status" value="1"/>
</dbReference>
<evidence type="ECO:0000313" key="10">
    <source>
        <dbReference type="Proteomes" id="UP000706926"/>
    </source>
</evidence>
<comment type="catalytic activity">
    <reaction evidence="2 3">
        <text>[protein]-L-glutamate 5-O-methyl ester + H2O = L-glutamyl-[protein] + methanol + H(+)</text>
        <dbReference type="Rhea" id="RHEA:23236"/>
        <dbReference type="Rhea" id="RHEA-COMP:10208"/>
        <dbReference type="Rhea" id="RHEA-COMP:10311"/>
        <dbReference type="ChEBI" id="CHEBI:15377"/>
        <dbReference type="ChEBI" id="CHEBI:15378"/>
        <dbReference type="ChEBI" id="CHEBI:17790"/>
        <dbReference type="ChEBI" id="CHEBI:29973"/>
        <dbReference type="ChEBI" id="CHEBI:82795"/>
        <dbReference type="EC" id="3.1.1.61"/>
    </reaction>
</comment>
<reference evidence="9 10" key="1">
    <citation type="submission" date="2021-03" db="EMBL/GenBank/DDBJ databases">
        <title>Genomic Encyclopedia of Type Strains, Phase IV (KMG-IV): sequencing the most valuable type-strain genomes for metagenomic binning, comparative biology and taxonomic classification.</title>
        <authorList>
            <person name="Goeker M."/>
        </authorList>
    </citation>
    <scope>NUCLEOTIDE SEQUENCE [LARGE SCALE GENOMIC DNA]</scope>
    <source>
        <strain evidence="9 10">DSM 15596</strain>
    </source>
</reference>
<keyword evidence="10" id="KW-1185">Reference proteome</keyword>
<name>A0ABS4FEB5_9BACL</name>
<dbReference type="HAMAP" id="MF_00099">
    <property type="entry name" value="CheB_chemtxs"/>
    <property type="match status" value="1"/>
</dbReference>
<dbReference type="Gene3D" id="3.40.50.180">
    <property type="entry name" value="Methylesterase CheB, C-terminal domain"/>
    <property type="match status" value="1"/>
</dbReference>
<sequence length="446" mass="48722">MEPFRVLVVDDSAFMRKIFSDFIERDALFQVVGTAENGQEAIRKVKELNPDAVTLDVEMPEMNGLDALKFIMELGPRPVIMLSGLNEEGMKETILALEAGAFDFIRKPSITNALGIEQVGQELMKQLHAAMQAKQRRALWEEEERARQAAQRQTSSSRASKPLGKLADKKPSAKELPQAGHIRANAAEVLARQEPPSVGEEKRRIREVLPGTDPLRRKPAAPEKRRKPESPKPSSAGADSRPTDNGPSSLAAITDLVAVGCSTGGPRALKAFLEGIPSGFHAPIVIVQHMPPKFTKSLAQRLNSFSRLEVLEAADGMPLEPGKAYIAPGGSHIRVRRTEKNGYVIATSMDEPRNGHRPSVDTLFESLLPLTELTRHAVLMTGMGSDGARMMKKLYDSGVKSTFAESEETCVVYGMPRSAVELGCVNDVLPLQELAPKVVQAVNNRK</sequence>
<evidence type="ECO:0000313" key="9">
    <source>
        <dbReference type="EMBL" id="MBP1894593.1"/>
    </source>
</evidence>
<dbReference type="InterPro" id="IPR011006">
    <property type="entry name" value="CheY-like_superfamily"/>
</dbReference>
<dbReference type="Proteomes" id="UP000706926">
    <property type="component" value="Unassembled WGS sequence"/>
</dbReference>
<dbReference type="PANTHER" id="PTHR42872:SF3">
    <property type="entry name" value="PROTEIN-GLUTAMATE METHYLESTERASE_PROTEIN-GLUTAMINE GLUTAMINASE 1"/>
    <property type="match status" value="1"/>
</dbReference>
<feature type="modified residue" description="4-aspartylphosphate" evidence="3 5">
    <location>
        <position position="56"/>
    </location>
</feature>
<accession>A0ABS4FEB5</accession>
<feature type="domain" description="Response regulatory" evidence="7">
    <location>
        <begin position="5"/>
        <end position="122"/>
    </location>
</feature>
<feature type="active site" evidence="3 4">
    <location>
        <position position="289"/>
    </location>
</feature>
<keyword evidence="1 3" id="KW-0378">Hydrolase</keyword>
<dbReference type="CDD" id="cd17541">
    <property type="entry name" value="REC_CheB-like"/>
    <property type="match status" value="1"/>
</dbReference>
<keyword evidence="3" id="KW-0963">Cytoplasm</keyword>
<comment type="domain">
    <text evidence="3">Contains a C-terminal catalytic domain, and an N-terminal region which modulates catalytic activity.</text>
</comment>
<feature type="region of interest" description="Disordered" evidence="6">
    <location>
        <begin position="138"/>
        <end position="249"/>
    </location>
</feature>
<dbReference type="Pfam" id="PF01339">
    <property type="entry name" value="CheB_methylest"/>
    <property type="match status" value="1"/>
</dbReference>